<evidence type="ECO:0000313" key="2">
    <source>
        <dbReference type="EMBL" id="OAJ67802.1"/>
    </source>
</evidence>
<dbReference type="Pfam" id="PF13318">
    <property type="entry name" value="AtzG-like"/>
    <property type="match status" value="1"/>
</dbReference>
<dbReference type="GeneID" id="89649787"/>
<dbReference type="InterPro" id="IPR025148">
    <property type="entry name" value="AtzG-like"/>
</dbReference>
<protein>
    <recommendedName>
        <fullName evidence="5">DUF4089 domain-containing protein</fullName>
    </recommendedName>
</protein>
<comment type="caution">
    <text evidence="2">The sequence shown here is derived from an EMBL/GenBank/DDBJ whole genome shotgun (WGS) entry which is preliminary data.</text>
</comment>
<evidence type="ECO:0000313" key="4">
    <source>
        <dbReference type="Proteomes" id="UP001156614"/>
    </source>
</evidence>
<dbReference type="OrthoDB" id="7220951at2"/>
<accession>A0A1B6VKQ1</accession>
<sequence length="59" mass="6681">MNLSEDKEIEVLATANGLVIPAEFHKGVRMNLDLLRSYATLIEGMELSDRLEPAFEYEP</sequence>
<evidence type="ECO:0000313" key="3">
    <source>
        <dbReference type="Proteomes" id="UP000077786"/>
    </source>
</evidence>
<keyword evidence="4" id="KW-1185">Reference proteome</keyword>
<evidence type="ECO:0008006" key="5">
    <source>
        <dbReference type="Google" id="ProtNLM"/>
    </source>
</evidence>
<evidence type="ECO:0000313" key="1">
    <source>
        <dbReference type="EMBL" id="GLQ63790.1"/>
    </source>
</evidence>
<dbReference type="EMBL" id="LUTU01000006">
    <property type="protein sequence ID" value="OAJ67802.1"/>
    <property type="molecule type" value="Genomic_DNA"/>
</dbReference>
<dbReference type="PATRIC" id="fig|38307.3.peg.1477"/>
<reference evidence="1" key="1">
    <citation type="journal article" date="2014" name="Int. J. Syst. Evol. Microbiol.">
        <title>Complete genome sequence of Corynebacterium casei LMG S-19264T (=DSM 44701T), isolated from a smear-ripened cheese.</title>
        <authorList>
            <consortium name="US DOE Joint Genome Institute (JGI-PGF)"/>
            <person name="Walter F."/>
            <person name="Albersmeier A."/>
            <person name="Kalinowski J."/>
            <person name="Ruckert C."/>
        </authorList>
    </citation>
    <scope>NUCLEOTIDE SEQUENCE</scope>
    <source>
        <strain evidence="1">NBRC 3267</strain>
    </source>
</reference>
<dbReference type="RefSeq" id="WP_046900228.1">
    <property type="nucleotide sequence ID" value="NZ_BEWM01000006.1"/>
</dbReference>
<proteinExistence type="predicted"/>
<organism evidence="2 3">
    <name type="scientific">Gluconobacter cerinus</name>
    <dbReference type="NCBI Taxonomy" id="38307"/>
    <lineage>
        <taxon>Bacteria</taxon>
        <taxon>Pseudomonadati</taxon>
        <taxon>Pseudomonadota</taxon>
        <taxon>Alphaproteobacteria</taxon>
        <taxon>Acetobacterales</taxon>
        <taxon>Acetobacteraceae</taxon>
        <taxon>Gluconobacter</taxon>
    </lineage>
</organism>
<dbReference type="AlphaFoldDB" id="A0A1B6VKQ1"/>
<dbReference type="Proteomes" id="UP001156614">
    <property type="component" value="Unassembled WGS sequence"/>
</dbReference>
<reference evidence="4" key="3">
    <citation type="journal article" date="2019" name="Int. J. Syst. Evol. Microbiol.">
        <title>The Global Catalogue of Microorganisms (GCM) 10K type strain sequencing project: providing services to taxonomists for standard genome sequencing and annotation.</title>
        <authorList>
            <consortium name="The Broad Institute Genomics Platform"/>
            <consortium name="The Broad Institute Genome Sequencing Center for Infectious Disease"/>
            <person name="Wu L."/>
            <person name="Ma J."/>
        </authorList>
    </citation>
    <scope>NUCLEOTIDE SEQUENCE [LARGE SCALE GENOMIC DNA]</scope>
    <source>
        <strain evidence="4">NBRC 3267</strain>
    </source>
</reference>
<dbReference type="EMBL" id="BSNU01000005">
    <property type="protein sequence ID" value="GLQ63790.1"/>
    <property type="molecule type" value="Genomic_DNA"/>
</dbReference>
<dbReference type="Proteomes" id="UP000077786">
    <property type="component" value="Unassembled WGS sequence"/>
</dbReference>
<gene>
    <name evidence="2" type="ORF">A0123_01441</name>
    <name evidence="1" type="ORF">GCM10007867_26360</name>
</gene>
<reference evidence="1" key="4">
    <citation type="submission" date="2023-01" db="EMBL/GenBank/DDBJ databases">
        <title>Draft genome sequence of Gluconobacter cerinus strain NBRC 3267.</title>
        <authorList>
            <person name="Sun Q."/>
            <person name="Mori K."/>
        </authorList>
    </citation>
    <scope>NUCLEOTIDE SEQUENCE</scope>
    <source>
        <strain evidence="1">NBRC 3267</strain>
    </source>
</reference>
<reference evidence="2 3" key="2">
    <citation type="submission" date="2016-03" db="EMBL/GenBank/DDBJ databases">
        <title>Draft genome sequence of Gluconobacter cerinus strain CECT 9110.</title>
        <authorList>
            <person name="Sainz F."/>
            <person name="Mas A."/>
            <person name="Torija M.J."/>
        </authorList>
    </citation>
    <scope>NUCLEOTIDE SEQUENCE [LARGE SCALE GENOMIC DNA]</scope>
    <source>
        <strain evidence="2 3">CECT 9110</strain>
    </source>
</reference>
<name>A0A1B6VKQ1_9PROT</name>